<proteinExistence type="inferred from homology"/>
<dbReference type="Gene3D" id="2.20.25.10">
    <property type="match status" value="1"/>
</dbReference>
<sequence>MASSICSLRLAQRLPRVISRAAPTSARIPMQSRVENTQRRLLNVKSAPVLYSASARVVGARTGHVEGDDLVVDLTMAKALGGPGDKGKTNPEELFAAGYGACFQSAMNASATSMKIQMPKKPEDSVVETTVHLVGDMKGLDMGLRVEMKVRVKGLSNEEVQKVVDKAKEVCPYSRATKGNVETNIEVVKFDDNGGSSKPKRNVTSGDSGKSDSKPEGKSGKESGEVDGMRPTGHSDYQ</sequence>
<organism evidence="3 4">
    <name type="scientific">Colletotrichum navitas</name>
    <dbReference type="NCBI Taxonomy" id="681940"/>
    <lineage>
        <taxon>Eukaryota</taxon>
        <taxon>Fungi</taxon>
        <taxon>Dikarya</taxon>
        <taxon>Ascomycota</taxon>
        <taxon>Pezizomycotina</taxon>
        <taxon>Sordariomycetes</taxon>
        <taxon>Hypocreomycetidae</taxon>
        <taxon>Glomerellales</taxon>
        <taxon>Glomerellaceae</taxon>
        <taxon>Colletotrichum</taxon>
        <taxon>Colletotrichum graminicola species complex</taxon>
    </lineage>
</organism>
<dbReference type="InterPro" id="IPR036102">
    <property type="entry name" value="OsmC/Ohrsf"/>
</dbReference>
<dbReference type="Proteomes" id="UP001230504">
    <property type="component" value="Unassembled WGS sequence"/>
</dbReference>
<dbReference type="InterPro" id="IPR015946">
    <property type="entry name" value="KH_dom-like_a/b"/>
</dbReference>
<feature type="region of interest" description="Disordered" evidence="2">
    <location>
        <begin position="190"/>
        <end position="238"/>
    </location>
</feature>
<dbReference type="EMBL" id="JAHLJV010000003">
    <property type="protein sequence ID" value="KAK1598991.1"/>
    <property type="molecule type" value="Genomic_DNA"/>
</dbReference>
<dbReference type="PANTHER" id="PTHR33797:SF2">
    <property type="entry name" value="ORGANIC HYDROPEROXIDE RESISTANCE PROTEIN-LIKE"/>
    <property type="match status" value="1"/>
</dbReference>
<dbReference type="RefSeq" id="XP_060419653.1">
    <property type="nucleotide sequence ID" value="XM_060556613.1"/>
</dbReference>
<keyword evidence="4" id="KW-1185">Reference proteome</keyword>
<dbReference type="GeneID" id="85440853"/>
<dbReference type="Gene3D" id="3.30.300.20">
    <property type="match status" value="1"/>
</dbReference>
<gene>
    <name evidence="3" type="ORF">LY79DRAFT_536550</name>
</gene>
<dbReference type="SUPFAM" id="SSF82784">
    <property type="entry name" value="OsmC-like"/>
    <property type="match status" value="1"/>
</dbReference>
<dbReference type="Pfam" id="PF02566">
    <property type="entry name" value="OsmC"/>
    <property type="match status" value="1"/>
</dbReference>
<evidence type="ECO:0000313" key="4">
    <source>
        <dbReference type="Proteomes" id="UP001230504"/>
    </source>
</evidence>
<protein>
    <submittedName>
        <fullName evidence="3">OsmC/Ohr family</fullName>
    </submittedName>
</protein>
<dbReference type="InterPro" id="IPR019953">
    <property type="entry name" value="OHR"/>
</dbReference>
<name>A0AAD8QBL2_9PEZI</name>
<accession>A0AAD8QBL2</accession>
<comment type="caution">
    <text evidence="3">The sequence shown here is derived from an EMBL/GenBank/DDBJ whole genome shotgun (WGS) entry which is preliminary data.</text>
</comment>
<dbReference type="InterPro" id="IPR003718">
    <property type="entry name" value="OsmC/Ohr_fam"/>
</dbReference>
<dbReference type="GO" id="GO:0006979">
    <property type="term" value="P:response to oxidative stress"/>
    <property type="evidence" value="ECO:0007669"/>
    <property type="project" value="InterPro"/>
</dbReference>
<dbReference type="PANTHER" id="PTHR33797">
    <property type="entry name" value="ORGANIC HYDROPEROXIDE RESISTANCE PROTEIN-LIKE"/>
    <property type="match status" value="1"/>
</dbReference>
<dbReference type="AlphaFoldDB" id="A0AAD8QBL2"/>
<comment type="similarity">
    <text evidence="1">Belongs to the OsmC/Ohr family.</text>
</comment>
<dbReference type="NCBIfam" id="TIGR03561">
    <property type="entry name" value="organ_hyd_perox"/>
    <property type="match status" value="1"/>
</dbReference>
<evidence type="ECO:0000313" key="3">
    <source>
        <dbReference type="EMBL" id="KAK1598991.1"/>
    </source>
</evidence>
<feature type="compositionally biased region" description="Basic and acidic residues" evidence="2">
    <location>
        <begin position="209"/>
        <end position="228"/>
    </location>
</feature>
<evidence type="ECO:0000256" key="1">
    <source>
        <dbReference type="ARBA" id="ARBA00007378"/>
    </source>
</evidence>
<reference evidence="3" key="1">
    <citation type="submission" date="2021-06" db="EMBL/GenBank/DDBJ databases">
        <title>Comparative genomics, transcriptomics and evolutionary studies reveal genomic signatures of adaptation to plant cell wall in hemibiotrophic fungi.</title>
        <authorList>
            <consortium name="DOE Joint Genome Institute"/>
            <person name="Baroncelli R."/>
            <person name="Diaz J.F."/>
            <person name="Benocci T."/>
            <person name="Peng M."/>
            <person name="Battaglia E."/>
            <person name="Haridas S."/>
            <person name="Andreopoulos W."/>
            <person name="Labutti K."/>
            <person name="Pangilinan J."/>
            <person name="Floch G.L."/>
            <person name="Makela M.R."/>
            <person name="Henrissat B."/>
            <person name="Grigoriev I.V."/>
            <person name="Crouch J.A."/>
            <person name="De Vries R.P."/>
            <person name="Sukno S.A."/>
            <person name="Thon M.R."/>
        </authorList>
    </citation>
    <scope>NUCLEOTIDE SEQUENCE</scope>
    <source>
        <strain evidence="3">CBS 125086</strain>
    </source>
</reference>
<evidence type="ECO:0000256" key="2">
    <source>
        <dbReference type="SAM" id="MobiDB-lite"/>
    </source>
</evidence>